<evidence type="ECO:0000313" key="4">
    <source>
        <dbReference type="Proteomes" id="UP000092600"/>
    </source>
</evidence>
<dbReference type="AlphaFoldDB" id="A0A199UK64"/>
<dbReference type="Pfam" id="PF02519">
    <property type="entry name" value="Auxin_inducible"/>
    <property type="match status" value="1"/>
</dbReference>
<evidence type="ECO:0000256" key="1">
    <source>
        <dbReference type="ARBA" id="ARBA00006974"/>
    </source>
</evidence>
<evidence type="ECO:0000256" key="2">
    <source>
        <dbReference type="SAM" id="MobiDB-lite"/>
    </source>
</evidence>
<dbReference type="Proteomes" id="UP000092600">
    <property type="component" value="Unassembled WGS sequence"/>
</dbReference>
<reference evidence="3 4" key="1">
    <citation type="journal article" date="2016" name="DNA Res.">
        <title>The draft genome of MD-2 pineapple using hybrid error correction of long reads.</title>
        <authorList>
            <person name="Redwan R.M."/>
            <person name="Saidin A."/>
            <person name="Kumar S.V."/>
        </authorList>
    </citation>
    <scope>NUCLEOTIDE SEQUENCE [LARGE SCALE GENOMIC DNA]</scope>
    <source>
        <strain evidence="4">cv. MD2</strain>
        <tissue evidence="3">Leaf</tissue>
    </source>
</reference>
<proteinExistence type="inferred from homology"/>
<dbReference type="PANTHER" id="PTHR31374:SF29">
    <property type="entry name" value="SAUR-LIKE AUXIN-RESPONSIVE PROTEIN FAMILY"/>
    <property type="match status" value="1"/>
</dbReference>
<gene>
    <name evidence="3" type="ORF">ACMD2_17422</name>
</gene>
<protein>
    <submittedName>
        <fullName evidence="3">Auxin-responsive protein SAUR32</fullName>
    </submittedName>
</protein>
<comment type="caution">
    <text evidence="3">The sequence shown here is derived from an EMBL/GenBank/DDBJ whole genome shotgun (WGS) entry which is preliminary data.</text>
</comment>
<dbReference type="GO" id="GO:0009733">
    <property type="term" value="P:response to auxin"/>
    <property type="evidence" value="ECO:0007669"/>
    <property type="project" value="InterPro"/>
</dbReference>
<feature type="region of interest" description="Disordered" evidence="2">
    <location>
        <begin position="1"/>
        <end position="20"/>
    </location>
</feature>
<organism evidence="3 4">
    <name type="scientific">Ananas comosus</name>
    <name type="common">Pineapple</name>
    <name type="synonym">Ananas ananas</name>
    <dbReference type="NCBI Taxonomy" id="4615"/>
    <lineage>
        <taxon>Eukaryota</taxon>
        <taxon>Viridiplantae</taxon>
        <taxon>Streptophyta</taxon>
        <taxon>Embryophyta</taxon>
        <taxon>Tracheophyta</taxon>
        <taxon>Spermatophyta</taxon>
        <taxon>Magnoliopsida</taxon>
        <taxon>Liliopsida</taxon>
        <taxon>Poales</taxon>
        <taxon>Bromeliaceae</taxon>
        <taxon>Bromelioideae</taxon>
        <taxon>Ananas</taxon>
    </lineage>
</organism>
<dbReference type="EMBL" id="LSRQ01007243">
    <property type="protein sequence ID" value="OAY65124.1"/>
    <property type="molecule type" value="Genomic_DNA"/>
</dbReference>
<dbReference type="PANTHER" id="PTHR31374">
    <property type="entry name" value="AUXIN-INDUCED PROTEIN-LIKE-RELATED"/>
    <property type="match status" value="1"/>
</dbReference>
<feature type="compositionally biased region" description="Basic residues" evidence="2">
    <location>
        <begin position="1"/>
        <end position="10"/>
    </location>
</feature>
<evidence type="ECO:0000313" key="3">
    <source>
        <dbReference type="EMBL" id="OAY65124.1"/>
    </source>
</evidence>
<name>A0A199UK64_ANACO</name>
<sequence>MGSRHRRRHSPAPAPPSAARRGWVAIRVGAEGEERRRFVVPVGFVNHPLFAGLLREAEEEFGFQHDGALTLPCRLDHFRRVHAAIHRHLPPPPLPLPLPLPACFRVS</sequence>
<comment type="similarity">
    <text evidence="1">Belongs to the ARG7 family.</text>
</comment>
<dbReference type="InterPro" id="IPR003676">
    <property type="entry name" value="SAUR_fam"/>
</dbReference>
<dbReference type="STRING" id="4615.A0A199UK64"/>
<accession>A0A199UK64</accession>